<dbReference type="Proteomes" id="UP000752012">
    <property type="component" value="Unassembled WGS sequence"/>
</dbReference>
<evidence type="ECO:0000256" key="1">
    <source>
        <dbReference type="SAM" id="SignalP"/>
    </source>
</evidence>
<comment type="caution">
    <text evidence="2">The sequence shown here is derived from an EMBL/GenBank/DDBJ whole genome shotgun (WGS) entry which is preliminary data.</text>
</comment>
<feature type="chain" id="PRO_5038994581" evidence="1">
    <location>
        <begin position="22"/>
        <end position="452"/>
    </location>
</feature>
<gene>
    <name evidence="2" type="ORF">HCN83_07735</name>
</gene>
<proteinExistence type="predicted"/>
<accession>A0A969TUZ5</accession>
<reference evidence="2 3" key="1">
    <citation type="submission" date="2020-03" db="EMBL/GenBank/DDBJ databases">
        <title>Assessment of the enzymatic potential of alkaline-tolerant lipase obtained from Bacillus luteus H11 (technogenic soil) for the bioremediation of saline soils contaminated with petroleum substances.</title>
        <authorList>
            <person name="Kalwasinska A."/>
        </authorList>
    </citation>
    <scope>NUCLEOTIDE SEQUENCE [LARGE SCALE GENOMIC DNA]</scope>
    <source>
        <strain evidence="2 3">H11</strain>
    </source>
</reference>
<dbReference type="AlphaFoldDB" id="A0A969TUZ5"/>
<dbReference type="EMBL" id="JAATHJ010000009">
    <property type="protein sequence ID" value="NJP37476.1"/>
    <property type="molecule type" value="Genomic_DNA"/>
</dbReference>
<dbReference type="PROSITE" id="PS51257">
    <property type="entry name" value="PROKAR_LIPOPROTEIN"/>
    <property type="match status" value="1"/>
</dbReference>
<evidence type="ECO:0000313" key="2">
    <source>
        <dbReference type="EMBL" id="NJP37476.1"/>
    </source>
</evidence>
<keyword evidence="1" id="KW-0732">Signal</keyword>
<protein>
    <submittedName>
        <fullName evidence="2">Cell wall-binding repeat-containing protein</fullName>
    </submittedName>
</protein>
<feature type="signal peptide" evidence="1">
    <location>
        <begin position="1"/>
        <end position="21"/>
    </location>
</feature>
<keyword evidence="3" id="KW-1185">Reference proteome</keyword>
<evidence type="ECO:0000313" key="3">
    <source>
        <dbReference type="Proteomes" id="UP000752012"/>
    </source>
</evidence>
<organism evidence="2 3">
    <name type="scientific">Alkalicoccus luteus</name>
    <dbReference type="NCBI Taxonomy" id="1237094"/>
    <lineage>
        <taxon>Bacteria</taxon>
        <taxon>Bacillati</taxon>
        <taxon>Bacillota</taxon>
        <taxon>Bacilli</taxon>
        <taxon>Bacillales</taxon>
        <taxon>Bacillaceae</taxon>
        <taxon>Alkalicoccus</taxon>
    </lineage>
</organism>
<name>A0A969TUZ5_9BACI</name>
<sequence>MNRKKSTISGVVLVSSALLLAACNESEENTSANENNMNQINEENMNENDMNDGDMDHNNMNENNMNHHDMNDENMDQETNEAREDFEEEAAELPEDFNEGANENLQTLNTKNVTRLDASSIEEMTVTAAQTIWPATHEANQPGAVILADAAEWQHALAALTLVHHPNDGPLLLMEDGLTEELISEIERLNPLGNEEGIEVLAAAELTSEEEELLEGFEVHSIYEEDPAEFAGEVENQYAETIGELPESVIIGSMEEEHQASSLLAGSWIAHMDESLLYVNEEIPEATAEALEAREGEANIYLLGNEEAISEEIAEELQEYGNVERIEGETPVELSIAFASYQDDNFGWGIDEPGHGLVFASPEESGMVLPGLPLAHLGKHAPLIWVEEDELEQAHADYLAQLKPSFEEVPMEGPYNHAYILGNEDTISYQNQGIIDQKLEIEALGDGGHGGH</sequence>